<comment type="similarity">
    <text evidence="1">Belongs to the D-alanine--D-alanine ligase family.</text>
</comment>
<sequence length="370" mass="41756">MNAHSKVSVLLVADIHSEDLDPRLVQEWEGRPSVQKIAEVLEESGENVEILESPSKVLQKISEYSALAPEERPVLFHLVEGFLSRNREALLPALAEYFGFPHTGSDAYAQALSLDKHASKLWAQSIGVPTASWGIWERDVVPSTLPKEKSEISHSQDGFLGHRLPMESEFPVFWKPRYEGSSLGIGEENRIADSSSLATFLSTKAKSHSSWIWESYLPGEEWTLAGIGSSAEGYETSSVARIGLERSEESVYGEKTKTKASMPEVLHFDLDPERENRIRRFSEECCRSLGTSGAVRLDWKADEKGNPNFLEWNLTPGLSSYYSSYPICYSRSIGTYSELMNRLLKIAREEFRTDRFAYTKLMREAFSLRV</sequence>
<feature type="domain" description="ATP-grasp" evidence="4">
    <location>
        <begin position="137"/>
        <end position="348"/>
    </location>
</feature>
<evidence type="ECO:0000256" key="2">
    <source>
        <dbReference type="ARBA" id="ARBA00022598"/>
    </source>
</evidence>
<keyword evidence="3" id="KW-0067">ATP-binding</keyword>
<gene>
    <name evidence="5" type="ORF">CH371_18900</name>
</gene>
<keyword evidence="3" id="KW-0547">Nucleotide-binding</keyword>
<organism evidence="5 6">
    <name type="scientific">Leptospira wolffii</name>
    <dbReference type="NCBI Taxonomy" id="409998"/>
    <lineage>
        <taxon>Bacteria</taxon>
        <taxon>Pseudomonadati</taxon>
        <taxon>Spirochaetota</taxon>
        <taxon>Spirochaetia</taxon>
        <taxon>Leptospirales</taxon>
        <taxon>Leptospiraceae</taxon>
        <taxon>Leptospira</taxon>
    </lineage>
</organism>
<keyword evidence="2 5" id="KW-0436">Ligase</keyword>
<dbReference type="InterPro" id="IPR013815">
    <property type="entry name" value="ATP_grasp_subdomain_1"/>
</dbReference>
<dbReference type="SUPFAM" id="SSF56059">
    <property type="entry name" value="Glutathione synthetase ATP-binding domain-like"/>
    <property type="match status" value="1"/>
</dbReference>
<dbReference type="AlphaFoldDB" id="A0A2M9Z6Y6"/>
<dbReference type="GO" id="GO:0046872">
    <property type="term" value="F:metal ion binding"/>
    <property type="evidence" value="ECO:0007669"/>
    <property type="project" value="InterPro"/>
</dbReference>
<dbReference type="InterPro" id="IPR011095">
    <property type="entry name" value="Dala_Dala_lig_C"/>
</dbReference>
<comment type="caution">
    <text evidence="5">The sequence shown here is derived from an EMBL/GenBank/DDBJ whole genome shotgun (WGS) entry which is preliminary data.</text>
</comment>
<reference evidence="5 6" key="1">
    <citation type="submission" date="2017-07" db="EMBL/GenBank/DDBJ databases">
        <title>Leptospira spp. isolated from tropical soils.</title>
        <authorList>
            <person name="Thibeaux R."/>
            <person name="Iraola G."/>
            <person name="Ferres I."/>
            <person name="Bierque E."/>
            <person name="Girault D."/>
            <person name="Soupe-Gilbert M.-E."/>
            <person name="Picardeau M."/>
            <person name="Goarant C."/>
        </authorList>
    </citation>
    <scope>NUCLEOTIDE SEQUENCE [LARGE SCALE GENOMIC DNA]</scope>
    <source>
        <strain evidence="5 6">FH2-C-A2</strain>
    </source>
</reference>
<dbReference type="GO" id="GO:0005524">
    <property type="term" value="F:ATP binding"/>
    <property type="evidence" value="ECO:0007669"/>
    <property type="project" value="UniProtKB-UniRule"/>
</dbReference>
<dbReference type="Gene3D" id="3.30.470.20">
    <property type="entry name" value="ATP-grasp fold, B domain"/>
    <property type="match status" value="1"/>
</dbReference>
<dbReference type="RefSeq" id="WP_100760251.1">
    <property type="nucleotide sequence ID" value="NZ_NPDT01000011.1"/>
</dbReference>
<dbReference type="GO" id="GO:0008716">
    <property type="term" value="F:D-alanine-D-alanine ligase activity"/>
    <property type="evidence" value="ECO:0007669"/>
    <property type="project" value="InterPro"/>
</dbReference>
<dbReference type="PANTHER" id="PTHR23132:SF23">
    <property type="entry name" value="D-ALANINE--D-ALANINE LIGASE B"/>
    <property type="match status" value="1"/>
</dbReference>
<evidence type="ECO:0000313" key="5">
    <source>
        <dbReference type="EMBL" id="PJZ64190.1"/>
    </source>
</evidence>
<dbReference type="Gene3D" id="3.30.1490.20">
    <property type="entry name" value="ATP-grasp fold, A domain"/>
    <property type="match status" value="1"/>
</dbReference>
<evidence type="ECO:0000256" key="1">
    <source>
        <dbReference type="ARBA" id="ARBA00010871"/>
    </source>
</evidence>
<evidence type="ECO:0000259" key="4">
    <source>
        <dbReference type="PROSITE" id="PS50975"/>
    </source>
</evidence>
<accession>A0A2M9Z6Y6</accession>
<dbReference type="Pfam" id="PF07478">
    <property type="entry name" value="Dala_Dala_lig_C"/>
    <property type="match status" value="1"/>
</dbReference>
<dbReference type="Proteomes" id="UP000231912">
    <property type="component" value="Unassembled WGS sequence"/>
</dbReference>
<evidence type="ECO:0000313" key="6">
    <source>
        <dbReference type="Proteomes" id="UP000231912"/>
    </source>
</evidence>
<name>A0A2M9Z6Y6_9LEPT</name>
<dbReference type="PANTHER" id="PTHR23132">
    <property type="entry name" value="D-ALANINE--D-ALANINE LIGASE"/>
    <property type="match status" value="1"/>
</dbReference>
<dbReference type="InterPro" id="IPR011761">
    <property type="entry name" value="ATP-grasp"/>
</dbReference>
<proteinExistence type="inferred from homology"/>
<dbReference type="EMBL" id="NPDT01000011">
    <property type="protein sequence ID" value="PJZ64190.1"/>
    <property type="molecule type" value="Genomic_DNA"/>
</dbReference>
<protein>
    <submittedName>
        <fullName evidence="5">D-alanine--D-alanine ligase</fullName>
    </submittedName>
</protein>
<evidence type="ECO:0000256" key="3">
    <source>
        <dbReference type="PROSITE-ProRule" id="PRU00409"/>
    </source>
</evidence>
<dbReference type="PROSITE" id="PS50975">
    <property type="entry name" value="ATP_GRASP"/>
    <property type="match status" value="1"/>
</dbReference>